<evidence type="ECO:0000256" key="1">
    <source>
        <dbReference type="ARBA" id="ARBA00009500"/>
    </source>
</evidence>
<dbReference type="InterPro" id="IPR042178">
    <property type="entry name" value="Serpin_sf_1"/>
</dbReference>
<evidence type="ECO:0000259" key="5">
    <source>
        <dbReference type="SMART" id="SM00093"/>
    </source>
</evidence>
<evidence type="ECO:0000313" key="7">
    <source>
        <dbReference type="Proteomes" id="UP000069940"/>
    </source>
</evidence>
<dbReference type="SUPFAM" id="SSF56574">
    <property type="entry name" value="Serpins"/>
    <property type="match status" value="1"/>
</dbReference>
<dbReference type="Gene3D" id="2.30.39.10">
    <property type="entry name" value="Alpha-1-antitrypsin, domain 1"/>
    <property type="match status" value="1"/>
</dbReference>
<organism evidence="6 7">
    <name type="scientific">Aedes albopictus</name>
    <name type="common">Asian tiger mosquito</name>
    <name type="synonym">Stegomyia albopicta</name>
    <dbReference type="NCBI Taxonomy" id="7160"/>
    <lineage>
        <taxon>Eukaryota</taxon>
        <taxon>Metazoa</taxon>
        <taxon>Ecdysozoa</taxon>
        <taxon>Arthropoda</taxon>
        <taxon>Hexapoda</taxon>
        <taxon>Insecta</taxon>
        <taxon>Pterygota</taxon>
        <taxon>Neoptera</taxon>
        <taxon>Endopterygota</taxon>
        <taxon>Diptera</taxon>
        <taxon>Nematocera</taxon>
        <taxon>Culicoidea</taxon>
        <taxon>Culicidae</taxon>
        <taxon>Culicinae</taxon>
        <taxon>Aedini</taxon>
        <taxon>Aedes</taxon>
        <taxon>Stegomyia</taxon>
    </lineage>
</organism>
<dbReference type="RefSeq" id="XP_062707987.1">
    <property type="nucleotide sequence ID" value="XM_062852003.1"/>
</dbReference>
<protein>
    <recommendedName>
        <fullName evidence="5">Serpin domain-containing protein</fullName>
    </recommendedName>
</protein>
<accession>A0ABM1ZN36</accession>
<dbReference type="InterPro" id="IPR036186">
    <property type="entry name" value="Serpin_sf"/>
</dbReference>
<dbReference type="Proteomes" id="UP000069940">
    <property type="component" value="Unassembled WGS sequence"/>
</dbReference>
<name>A0ABM1ZN36_AEDAL</name>
<keyword evidence="3" id="KW-0722">Serine protease inhibitor</keyword>
<evidence type="ECO:0000256" key="4">
    <source>
        <dbReference type="RuleBase" id="RU000411"/>
    </source>
</evidence>
<dbReference type="EnsemblMetazoa" id="AALFPA23_020089.R29581">
    <property type="protein sequence ID" value="AALFPA23_020089.P29581"/>
    <property type="gene ID" value="AALFPA23_020089"/>
</dbReference>
<sequence>MQKIPYSRNSRNTVKHFRPGNGCTLPPCSRAFPIVIIALLFHPVQFISASTATHQYSATMAQTVDAQFVRKTNDFALDLYKQIISNEKKNVVISPFSISTCLSLAAMGAGGLTAEEMFRGLKYDPAQKSAIAESYGNVMTNLDGNKSLKIANKMYIMEKYSVKANFHEIAQKGFRSEAESVNFSDSTAAAKKINTWVEQKTNDKIKDLISPDSLDDMTRLVLVNAIHFKGTWTHQFNPASTRPMPFWISETDSVDVPMMNTKKHFKHGVFDDLGLAALEMTYNDSDVSMLILLPHERTGLTKLEENLQNIDISDMLTKMYSQEVEVFLPKFKIEFDLDLKETLEKLGMGTMFSDSADFSELLEQHDPLKVSKVVHKAFIEVNEEGAEAAAATGAVVRMKRSVLFQSTLFKADHPYLFVLLKDRHHLFVGKHITADINVQSRHEEL</sequence>
<dbReference type="PANTHER" id="PTHR11461:SF211">
    <property type="entry name" value="GH10112P-RELATED"/>
    <property type="match status" value="1"/>
</dbReference>
<dbReference type="CDD" id="cd19601">
    <property type="entry name" value="serpin42Da-like"/>
    <property type="match status" value="1"/>
</dbReference>
<dbReference type="Pfam" id="PF00079">
    <property type="entry name" value="Serpin"/>
    <property type="match status" value="1"/>
</dbReference>
<feature type="domain" description="Serpin" evidence="5">
    <location>
        <begin position="77"/>
        <end position="434"/>
    </location>
</feature>
<dbReference type="Gene3D" id="3.30.497.10">
    <property type="entry name" value="Antithrombin, subunit I, domain 2"/>
    <property type="match status" value="1"/>
</dbReference>
<keyword evidence="2" id="KW-0646">Protease inhibitor</keyword>
<dbReference type="InterPro" id="IPR023796">
    <property type="entry name" value="Serpin_dom"/>
</dbReference>
<reference evidence="7" key="1">
    <citation type="journal article" date="2015" name="Proc. Natl. Acad. Sci. U.S.A.">
        <title>Genome sequence of the Asian Tiger mosquito, Aedes albopictus, reveals insights into its biology, genetics, and evolution.</title>
        <authorList>
            <person name="Chen X.G."/>
            <person name="Jiang X."/>
            <person name="Gu J."/>
            <person name="Xu M."/>
            <person name="Wu Y."/>
            <person name="Deng Y."/>
            <person name="Zhang C."/>
            <person name="Bonizzoni M."/>
            <person name="Dermauw W."/>
            <person name="Vontas J."/>
            <person name="Armbruster P."/>
            <person name="Huang X."/>
            <person name="Yang Y."/>
            <person name="Zhang H."/>
            <person name="He W."/>
            <person name="Peng H."/>
            <person name="Liu Y."/>
            <person name="Wu K."/>
            <person name="Chen J."/>
            <person name="Lirakis M."/>
            <person name="Topalis P."/>
            <person name="Van Leeuwen T."/>
            <person name="Hall A.B."/>
            <person name="Jiang X."/>
            <person name="Thorpe C."/>
            <person name="Mueller R.L."/>
            <person name="Sun C."/>
            <person name="Waterhouse R.M."/>
            <person name="Yan G."/>
            <person name="Tu Z.J."/>
            <person name="Fang X."/>
            <person name="James A.A."/>
        </authorList>
    </citation>
    <scope>NUCLEOTIDE SEQUENCE [LARGE SCALE GENOMIC DNA]</scope>
    <source>
        <strain evidence="7">Foshan</strain>
    </source>
</reference>
<comment type="similarity">
    <text evidence="1 4">Belongs to the serpin family.</text>
</comment>
<proteinExistence type="inferred from homology"/>
<dbReference type="PANTHER" id="PTHR11461">
    <property type="entry name" value="SERINE PROTEASE INHIBITOR, SERPIN"/>
    <property type="match status" value="1"/>
</dbReference>
<dbReference type="SMART" id="SM00093">
    <property type="entry name" value="SERPIN"/>
    <property type="match status" value="1"/>
</dbReference>
<reference evidence="6" key="2">
    <citation type="submission" date="2025-05" db="UniProtKB">
        <authorList>
            <consortium name="EnsemblMetazoa"/>
        </authorList>
    </citation>
    <scope>IDENTIFICATION</scope>
    <source>
        <strain evidence="6">Foshan</strain>
    </source>
</reference>
<evidence type="ECO:0000256" key="3">
    <source>
        <dbReference type="ARBA" id="ARBA00022900"/>
    </source>
</evidence>
<dbReference type="InterPro" id="IPR000215">
    <property type="entry name" value="Serpin_fam"/>
</dbReference>
<evidence type="ECO:0000256" key="2">
    <source>
        <dbReference type="ARBA" id="ARBA00022690"/>
    </source>
</evidence>
<keyword evidence="7" id="KW-1185">Reference proteome</keyword>
<dbReference type="GeneID" id="109408227"/>
<dbReference type="InterPro" id="IPR042185">
    <property type="entry name" value="Serpin_sf_2"/>
</dbReference>
<evidence type="ECO:0000313" key="6">
    <source>
        <dbReference type="EnsemblMetazoa" id="AALFPA23_020089.P29581"/>
    </source>
</evidence>